<dbReference type="InterPro" id="IPR020562">
    <property type="entry name" value="PRibGlycinamide_synth_N"/>
</dbReference>
<dbReference type="PANTHER" id="PTHR10520:SF12">
    <property type="entry name" value="TRIFUNCTIONAL PURINE BIOSYNTHETIC PROTEIN ADENOSINE-3"/>
    <property type="match status" value="1"/>
</dbReference>
<dbReference type="InterPro" id="IPR011761">
    <property type="entry name" value="ATP-grasp"/>
</dbReference>
<keyword evidence="10" id="KW-0511">Multifunctional enzyme</keyword>
<gene>
    <name evidence="17" type="ORF">BB561_003761</name>
</gene>
<dbReference type="FunFam" id="3.90.600.10:FF:000001">
    <property type="entry name" value="Trifunctional purine biosynthetic protein adenosine-3"/>
    <property type="match status" value="1"/>
</dbReference>
<dbReference type="GO" id="GO:0006189">
    <property type="term" value="P:'de novo' IMP biosynthetic process"/>
    <property type="evidence" value="ECO:0007669"/>
    <property type="project" value="UniProtKB-UniPathway"/>
</dbReference>
<dbReference type="FunFam" id="3.30.470.20:FF:000018">
    <property type="entry name" value="Trifunctional purine biosynthetic protein adenosine-3"/>
    <property type="match status" value="1"/>
</dbReference>
<comment type="similarity">
    <text evidence="3">In the N-terminal section; belongs to the GARS family.</text>
</comment>
<evidence type="ECO:0000256" key="1">
    <source>
        <dbReference type="ARBA" id="ARBA00004686"/>
    </source>
</evidence>
<dbReference type="SUPFAM" id="SSF56042">
    <property type="entry name" value="PurM C-terminal domain-like"/>
    <property type="match status" value="1"/>
</dbReference>
<dbReference type="InterPro" id="IPR020559">
    <property type="entry name" value="PRibGlycinamide_synth_CS"/>
</dbReference>
<evidence type="ECO:0000256" key="11">
    <source>
        <dbReference type="ARBA" id="ARBA00029388"/>
    </source>
</evidence>
<reference evidence="17 18" key="1">
    <citation type="journal article" date="2018" name="MBio">
        <title>Comparative Genomics Reveals the Core Gene Toolbox for the Fungus-Insect Symbiosis.</title>
        <authorList>
            <person name="Wang Y."/>
            <person name="Stata M."/>
            <person name="Wang W."/>
            <person name="Stajich J.E."/>
            <person name="White M.M."/>
            <person name="Moncalvo J.M."/>
        </authorList>
    </citation>
    <scope>NUCLEOTIDE SEQUENCE [LARGE SCALE GENOMIC DNA]</scope>
    <source>
        <strain evidence="17 18">SWE-8-4</strain>
    </source>
</reference>
<keyword evidence="9" id="KW-0464">Manganese</keyword>
<dbReference type="InterPro" id="IPR020560">
    <property type="entry name" value="PRibGlycinamide_synth_C-dom"/>
</dbReference>
<evidence type="ECO:0000256" key="5">
    <source>
        <dbReference type="ARBA" id="ARBA00022723"/>
    </source>
</evidence>
<dbReference type="NCBIfam" id="TIGR00878">
    <property type="entry name" value="purM"/>
    <property type="match status" value="1"/>
</dbReference>
<dbReference type="GO" id="GO:0005829">
    <property type="term" value="C:cytosol"/>
    <property type="evidence" value="ECO:0007669"/>
    <property type="project" value="TreeGrafter"/>
</dbReference>
<comment type="caution">
    <text evidence="17">The sequence shown here is derived from an EMBL/GenBank/DDBJ whole genome shotgun (WGS) entry which is preliminary data.</text>
</comment>
<dbReference type="Pfam" id="PF02843">
    <property type="entry name" value="GARS_C"/>
    <property type="match status" value="1"/>
</dbReference>
<evidence type="ECO:0000256" key="14">
    <source>
        <dbReference type="ARBA" id="ARBA00049057"/>
    </source>
</evidence>
<dbReference type="InterPro" id="IPR037123">
    <property type="entry name" value="PRibGlycinamide_synth_C_sf"/>
</dbReference>
<comment type="catalytic activity">
    <reaction evidence="14">
        <text>2-formamido-N(1)-(5-O-phospho-beta-D-ribosyl)acetamidine + ATP = 5-amino-1-(5-phospho-beta-D-ribosyl)imidazole + ADP + phosphate + H(+)</text>
        <dbReference type="Rhea" id="RHEA:23032"/>
        <dbReference type="ChEBI" id="CHEBI:15378"/>
        <dbReference type="ChEBI" id="CHEBI:30616"/>
        <dbReference type="ChEBI" id="CHEBI:43474"/>
        <dbReference type="ChEBI" id="CHEBI:137981"/>
        <dbReference type="ChEBI" id="CHEBI:147287"/>
        <dbReference type="ChEBI" id="CHEBI:456216"/>
        <dbReference type="EC" id="6.3.3.1"/>
    </reaction>
</comment>
<keyword evidence="5" id="KW-0479">Metal-binding</keyword>
<dbReference type="HAMAP" id="MF_00138">
    <property type="entry name" value="GARS"/>
    <property type="match status" value="1"/>
</dbReference>
<name>A0A2T9YJJ2_9FUNG</name>
<dbReference type="GO" id="GO:0004641">
    <property type="term" value="F:phosphoribosylformylglycinamidine cyclo-ligase activity"/>
    <property type="evidence" value="ECO:0007669"/>
    <property type="project" value="UniProtKB-EC"/>
</dbReference>
<dbReference type="STRING" id="133385.A0A2T9YJJ2"/>
<sequence>MKVLIIGSGGREHALALAIAKSSKVSQIFVAPGNGGTESGNPKIQNVKINHNKEDFHKLTQFAVENDINLVIPGPEQPLVDGISASFKKIGVPCFGPSTVAASLEGSKAFSKDFMRKHNIPTAEYKNFTDYNKAKAYLESIDHKVVVKASGLAAGKGVYIPNNKQEALDSLKELMVDRVFGDSGAEVVIEEFLEGEEISVLAISDGYTVVQLPAAQDHKRAYNNDEGPNTGGMGAYAPAPVATKELLAEIQNSVIKPTIDGMRKDGFPFVGCLFTGFMLTPNGPKVLEYNVRFGDPETEAVLSLLSESSDFFEICLAACESRLDSVSIDFVDGYAATVIMASGGYPGNYEKNKQIIFNSSVIPGVTIYHAGTSKLENDIVVTNGGRVLAVTGVSKTLEKAIETAYSGVKTVEFDGGFCRDDIGHRALSRINDSDFAKKNSPKLTYSDTGVDIDKGNKLVDLIKPIVKRTKRPGTNSDIGGFGGLFDLKETRFNDPILVSATDGVGTKLIIAQKMGIHTTTGIDLVAMQVNDIIVQGAEPLLFLDYYACGSLEVNNAKDFISGVAEGCLLAGCALIGGETAEMPDIYAKGEYDVAGFAVGAVERENVLPKIDLINAGDVIIGLASSGVHSNGFSLVRKVLSKSGLDLKSDVCPWKISKENEENSIEVLPENFNVTIDASTWNLPPVFKWIKEVGNVESRMVLVVDQTHVKEVISTLEESGETVYNIGSVISRDDNNSEERVIMNNLHTWE</sequence>
<accession>A0A2T9YJJ2</accession>
<dbReference type="SUPFAM" id="SSF51246">
    <property type="entry name" value="Rudiment single hybrid motif"/>
    <property type="match status" value="1"/>
</dbReference>
<dbReference type="SUPFAM" id="SSF56059">
    <property type="entry name" value="Glutathione synthetase ATP-binding domain-like"/>
    <property type="match status" value="1"/>
</dbReference>
<dbReference type="Pfam" id="PF02844">
    <property type="entry name" value="GARS_N"/>
    <property type="match status" value="1"/>
</dbReference>
<evidence type="ECO:0000313" key="17">
    <source>
        <dbReference type="EMBL" id="PVU92520.1"/>
    </source>
</evidence>
<dbReference type="OrthoDB" id="2018833at2759"/>
<dbReference type="GO" id="GO:0004637">
    <property type="term" value="F:phosphoribosylamine-glycine ligase activity"/>
    <property type="evidence" value="ECO:0007669"/>
    <property type="project" value="UniProtKB-EC"/>
</dbReference>
<evidence type="ECO:0000256" key="15">
    <source>
        <dbReference type="PROSITE-ProRule" id="PRU00409"/>
    </source>
</evidence>
<dbReference type="InterPro" id="IPR016188">
    <property type="entry name" value="PurM-like_N"/>
</dbReference>
<dbReference type="EMBL" id="MBFR01000158">
    <property type="protein sequence ID" value="PVU92520.1"/>
    <property type="molecule type" value="Genomic_DNA"/>
</dbReference>
<dbReference type="FunFam" id="3.40.50.20:FF:000006">
    <property type="entry name" value="Phosphoribosylamine--glycine ligase, chloroplastic"/>
    <property type="match status" value="1"/>
</dbReference>
<dbReference type="InterPro" id="IPR016185">
    <property type="entry name" value="PreATP-grasp_dom_sf"/>
</dbReference>
<dbReference type="Gene3D" id="3.30.1490.20">
    <property type="entry name" value="ATP-grasp fold, A domain"/>
    <property type="match status" value="1"/>
</dbReference>
<dbReference type="UniPathway" id="UPA00074">
    <property type="reaction ID" value="UER00125"/>
</dbReference>
<dbReference type="AlphaFoldDB" id="A0A2T9YJJ2"/>
<dbReference type="InterPro" id="IPR036676">
    <property type="entry name" value="PurM-like_C_sf"/>
</dbReference>
<dbReference type="InterPro" id="IPR011054">
    <property type="entry name" value="Rudment_hybrid_motif"/>
</dbReference>
<dbReference type="InterPro" id="IPR020561">
    <property type="entry name" value="PRibGlycinamid_synth_ATP-grasp"/>
</dbReference>
<dbReference type="Gene3D" id="3.30.1330.10">
    <property type="entry name" value="PurM-like, N-terminal domain"/>
    <property type="match status" value="1"/>
</dbReference>
<comment type="function">
    <text evidence="11">Catalyzes the second and fifth step in the 'de novo' purine biosynthesis pathway; contains phosphoribosylamine--glycine ligase (GARS) and phosphoribosylformylglycinamidine cyclo-ligase (AIRS) activities.</text>
</comment>
<keyword evidence="7" id="KW-0658">Purine biosynthesis</keyword>
<evidence type="ECO:0000256" key="10">
    <source>
        <dbReference type="ARBA" id="ARBA00023268"/>
    </source>
</evidence>
<evidence type="ECO:0000256" key="4">
    <source>
        <dbReference type="ARBA" id="ARBA00022598"/>
    </source>
</evidence>
<dbReference type="SUPFAM" id="SSF55326">
    <property type="entry name" value="PurM N-terminal domain-like"/>
    <property type="match status" value="1"/>
</dbReference>
<dbReference type="CDD" id="cd02196">
    <property type="entry name" value="PurM"/>
    <property type="match status" value="1"/>
</dbReference>
<keyword evidence="8 15" id="KW-0067">ATP-binding</keyword>
<dbReference type="Proteomes" id="UP000245383">
    <property type="component" value="Unassembled WGS sequence"/>
</dbReference>
<dbReference type="NCBIfam" id="TIGR00877">
    <property type="entry name" value="purD"/>
    <property type="match status" value="1"/>
</dbReference>
<dbReference type="InterPro" id="IPR036921">
    <property type="entry name" value="PurM-like_N_sf"/>
</dbReference>
<dbReference type="PROSITE" id="PS50975">
    <property type="entry name" value="ATP_GRASP"/>
    <property type="match status" value="1"/>
</dbReference>
<dbReference type="SUPFAM" id="SSF52440">
    <property type="entry name" value="PreATP-grasp domain"/>
    <property type="match status" value="1"/>
</dbReference>
<dbReference type="GO" id="GO:0046872">
    <property type="term" value="F:metal ion binding"/>
    <property type="evidence" value="ECO:0007669"/>
    <property type="project" value="UniProtKB-KW"/>
</dbReference>
<dbReference type="FunFam" id="3.30.1330.10:FF:000001">
    <property type="entry name" value="Phosphoribosylformylglycinamidine cyclo-ligase"/>
    <property type="match status" value="1"/>
</dbReference>
<dbReference type="Gene3D" id="3.40.50.20">
    <property type="match status" value="1"/>
</dbReference>
<dbReference type="InterPro" id="IPR004733">
    <property type="entry name" value="PurM_cligase"/>
</dbReference>
<dbReference type="PROSITE" id="PS00184">
    <property type="entry name" value="GARS"/>
    <property type="match status" value="1"/>
</dbReference>
<evidence type="ECO:0000256" key="8">
    <source>
        <dbReference type="ARBA" id="ARBA00022840"/>
    </source>
</evidence>
<proteinExistence type="inferred from homology"/>
<keyword evidence="6 15" id="KW-0547">Nucleotide-binding</keyword>
<dbReference type="FunFam" id="3.30.1490.20:FF:000006">
    <property type="entry name" value="phosphoribosylamine--glycine ligase, chloroplastic-like"/>
    <property type="match status" value="1"/>
</dbReference>
<evidence type="ECO:0000256" key="2">
    <source>
        <dbReference type="ARBA" id="ARBA00005174"/>
    </source>
</evidence>
<dbReference type="InterPro" id="IPR000115">
    <property type="entry name" value="PRibGlycinamide_synth"/>
</dbReference>
<protein>
    <recommendedName>
        <fullName evidence="16">ATP-grasp domain-containing protein</fullName>
    </recommendedName>
</protein>
<evidence type="ECO:0000256" key="6">
    <source>
        <dbReference type="ARBA" id="ARBA00022741"/>
    </source>
</evidence>
<comment type="pathway">
    <text evidence="2">Purine metabolism; IMP biosynthesis via de novo pathway; N(1)-(5-phospho-D-ribosyl)glycinamide from 5-phospho-alpha-D-ribose 1-diphosphate: step 2/2.</text>
</comment>
<evidence type="ECO:0000313" key="18">
    <source>
        <dbReference type="Proteomes" id="UP000245383"/>
    </source>
</evidence>
<dbReference type="Pfam" id="PF02769">
    <property type="entry name" value="AIRS_C"/>
    <property type="match status" value="1"/>
</dbReference>
<comment type="similarity">
    <text evidence="12">In the C-terminal section; belongs to the AIR synthase family.</text>
</comment>
<keyword evidence="18" id="KW-1185">Reference proteome</keyword>
<evidence type="ECO:0000256" key="12">
    <source>
        <dbReference type="ARBA" id="ARBA00029444"/>
    </source>
</evidence>
<dbReference type="GO" id="GO:0005524">
    <property type="term" value="F:ATP binding"/>
    <property type="evidence" value="ECO:0007669"/>
    <property type="project" value="UniProtKB-UniRule"/>
</dbReference>
<evidence type="ECO:0000256" key="13">
    <source>
        <dbReference type="ARBA" id="ARBA00047843"/>
    </source>
</evidence>
<evidence type="ECO:0000259" key="16">
    <source>
        <dbReference type="PROSITE" id="PS50975"/>
    </source>
</evidence>
<feature type="domain" description="ATP-grasp" evidence="16">
    <location>
        <begin position="112"/>
        <end position="320"/>
    </location>
</feature>
<dbReference type="PANTHER" id="PTHR10520">
    <property type="entry name" value="TRIFUNCTIONAL PURINE BIOSYNTHETIC PROTEIN ADENOSINE-3-RELATED"/>
    <property type="match status" value="1"/>
</dbReference>
<keyword evidence="4" id="KW-0436">Ligase</keyword>
<dbReference type="Pfam" id="PF00586">
    <property type="entry name" value="AIRS"/>
    <property type="match status" value="1"/>
</dbReference>
<dbReference type="InterPro" id="IPR013815">
    <property type="entry name" value="ATP_grasp_subdomain_1"/>
</dbReference>
<dbReference type="SMART" id="SM01209">
    <property type="entry name" value="GARS_A"/>
    <property type="match status" value="1"/>
</dbReference>
<evidence type="ECO:0000256" key="3">
    <source>
        <dbReference type="ARBA" id="ARBA00007423"/>
    </source>
</evidence>
<dbReference type="Gene3D" id="3.90.650.10">
    <property type="entry name" value="PurM-like C-terminal domain"/>
    <property type="match status" value="2"/>
</dbReference>
<dbReference type="SMART" id="SM01210">
    <property type="entry name" value="GARS_C"/>
    <property type="match status" value="1"/>
</dbReference>
<evidence type="ECO:0000256" key="9">
    <source>
        <dbReference type="ARBA" id="ARBA00023211"/>
    </source>
</evidence>
<organism evidence="17 18">
    <name type="scientific">Smittium simulii</name>
    <dbReference type="NCBI Taxonomy" id="133385"/>
    <lineage>
        <taxon>Eukaryota</taxon>
        <taxon>Fungi</taxon>
        <taxon>Fungi incertae sedis</taxon>
        <taxon>Zoopagomycota</taxon>
        <taxon>Kickxellomycotina</taxon>
        <taxon>Harpellomycetes</taxon>
        <taxon>Harpellales</taxon>
        <taxon>Legeriomycetaceae</taxon>
        <taxon>Smittium</taxon>
    </lineage>
</organism>
<comment type="catalytic activity">
    <reaction evidence="13">
        <text>5-phospho-beta-D-ribosylamine + glycine + ATP = N(1)-(5-phospho-beta-D-ribosyl)glycinamide + ADP + phosphate + H(+)</text>
        <dbReference type="Rhea" id="RHEA:17453"/>
        <dbReference type="ChEBI" id="CHEBI:15378"/>
        <dbReference type="ChEBI" id="CHEBI:30616"/>
        <dbReference type="ChEBI" id="CHEBI:43474"/>
        <dbReference type="ChEBI" id="CHEBI:57305"/>
        <dbReference type="ChEBI" id="CHEBI:58681"/>
        <dbReference type="ChEBI" id="CHEBI:143788"/>
        <dbReference type="ChEBI" id="CHEBI:456216"/>
        <dbReference type="EC" id="6.3.4.13"/>
    </reaction>
</comment>
<dbReference type="InterPro" id="IPR010918">
    <property type="entry name" value="PurM-like_C_dom"/>
</dbReference>
<dbReference type="GO" id="GO:0046084">
    <property type="term" value="P:adenine biosynthetic process"/>
    <property type="evidence" value="ECO:0007669"/>
    <property type="project" value="TreeGrafter"/>
</dbReference>
<dbReference type="Pfam" id="PF01071">
    <property type="entry name" value="GARS_A"/>
    <property type="match status" value="1"/>
</dbReference>
<comment type="pathway">
    <text evidence="1">Purine metabolism; IMP biosynthesis via de novo pathway; 5-amino-1-(5-phospho-D-ribosyl)imidazole from N(2)-formyl-N(1)-(5-phospho-D-ribosyl)glycinamide: step 2/2.</text>
</comment>
<dbReference type="Gene3D" id="3.90.600.10">
    <property type="entry name" value="Phosphoribosylglycinamide synthetase, C-terminal domain"/>
    <property type="match status" value="1"/>
</dbReference>
<dbReference type="Gene3D" id="3.30.470.20">
    <property type="entry name" value="ATP-grasp fold, B domain"/>
    <property type="match status" value="1"/>
</dbReference>
<evidence type="ECO:0000256" key="7">
    <source>
        <dbReference type="ARBA" id="ARBA00022755"/>
    </source>
</evidence>